<dbReference type="AlphaFoldDB" id="A0A2P2NRJ0"/>
<reference evidence="1" key="1">
    <citation type="submission" date="2018-02" db="EMBL/GenBank/DDBJ databases">
        <title>Rhizophora mucronata_Transcriptome.</title>
        <authorList>
            <person name="Meera S.P."/>
            <person name="Sreeshan A."/>
            <person name="Augustine A."/>
        </authorList>
    </citation>
    <scope>NUCLEOTIDE SEQUENCE</scope>
    <source>
        <tissue evidence="1">Leaf</tissue>
    </source>
</reference>
<proteinExistence type="predicted"/>
<organism evidence="1">
    <name type="scientific">Rhizophora mucronata</name>
    <name type="common">Asiatic mangrove</name>
    <dbReference type="NCBI Taxonomy" id="61149"/>
    <lineage>
        <taxon>Eukaryota</taxon>
        <taxon>Viridiplantae</taxon>
        <taxon>Streptophyta</taxon>
        <taxon>Embryophyta</taxon>
        <taxon>Tracheophyta</taxon>
        <taxon>Spermatophyta</taxon>
        <taxon>Magnoliopsida</taxon>
        <taxon>eudicotyledons</taxon>
        <taxon>Gunneridae</taxon>
        <taxon>Pentapetalae</taxon>
        <taxon>rosids</taxon>
        <taxon>fabids</taxon>
        <taxon>Malpighiales</taxon>
        <taxon>Rhizophoraceae</taxon>
        <taxon>Rhizophora</taxon>
    </lineage>
</organism>
<evidence type="ECO:0000313" key="1">
    <source>
        <dbReference type="EMBL" id="MBX45085.1"/>
    </source>
</evidence>
<protein>
    <submittedName>
        <fullName evidence="1">Uncharacterized protein</fullName>
    </submittedName>
</protein>
<sequence>MRKFMLDDHNDKFIVVIESHKACLPWMAKQLRGIIKLFHHSQL</sequence>
<accession>A0A2P2NRJ0</accession>
<name>A0A2P2NRJ0_RHIMU</name>
<dbReference type="EMBL" id="GGEC01064601">
    <property type="protein sequence ID" value="MBX45085.1"/>
    <property type="molecule type" value="Transcribed_RNA"/>
</dbReference>